<keyword evidence="2" id="KW-1185">Reference proteome</keyword>
<organism evidence="1 2">
    <name type="scientific">Actinoalloteichus hoggarensis</name>
    <dbReference type="NCBI Taxonomy" id="1470176"/>
    <lineage>
        <taxon>Bacteria</taxon>
        <taxon>Bacillati</taxon>
        <taxon>Actinomycetota</taxon>
        <taxon>Actinomycetes</taxon>
        <taxon>Pseudonocardiales</taxon>
        <taxon>Pseudonocardiaceae</taxon>
        <taxon>Actinoalloteichus</taxon>
    </lineage>
</organism>
<dbReference type="Proteomes" id="UP000204221">
    <property type="component" value="Chromosome"/>
</dbReference>
<dbReference type="AlphaFoldDB" id="A0A221VZH1"/>
<dbReference type="KEGG" id="ahg:AHOG_06290"/>
<dbReference type="EMBL" id="CP022521">
    <property type="protein sequence ID" value="ASO18910.1"/>
    <property type="molecule type" value="Genomic_DNA"/>
</dbReference>
<evidence type="ECO:0000313" key="2">
    <source>
        <dbReference type="Proteomes" id="UP000204221"/>
    </source>
</evidence>
<gene>
    <name evidence="1" type="ORF">AHOG_06290</name>
</gene>
<dbReference type="RefSeq" id="WP_157736679.1">
    <property type="nucleotide sequence ID" value="NZ_CP022521.1"/>
</dbReference>
<evidence type="ECO:0000313" key="1">
    <source>
        <dbReference type="EMBL" id="ASO18910.1"/>
    </source>
</evidence>
<accession>A0A221VZH1</accession>
<protein>
    <submittedName>
        <fullName evidence="1">Uncharacterized protein</fullName>
    </submittedName>
</protein>
<name>A0A221VZH1_9PSEU</name>
<reference evidence="1 2" key="1">
    <citation type="submission" date="2017-07" db="EMBL/GenBank/DDBJ databases">
        <title>Complete genome sequence of Actinoalloteichus hoggarensis DSM 45943, type strain of Actinoalloteichus hoggarensis.</title>
        <authorList>
            <person name="Ruckert C."/>
            <person name="Nouioui I."/>
            <person name="Willmese J."/>
            <person name="van Wezel G."/>
            <person name="Klenk H.-P."/>
            <person name="Kalinowski J."/>
            <person name="Zotchev S.B."/>
        </authorList>
    </citation>
    <scope>NUCLEOTIDE SEQUENCE [LARGE SCALE GENOMIC DNA]</scope>
    <source>
        <strain evidence="1 2">DSM 45943</strain>
    </source>
</reference>
<proteinExistence type="predicted"/>
<sequence length="196" mass="21004">MSVTEIVARLRHTHARLTDECRAAALACTAIADGATIFAAATTGSGRPEVERIHRLAAASGAEVRAAHILFIQTQDLIDTYCHDLTGHGIAEHEVTTTALARNDGRLVPDEITPRPPEATLADPATRHAEWIAELRRAGGRRSVRSASSGWDAIEVDESSGWKRAARIRQGGHIYSARIVVCNSCQQGSPPPTSSL</sequence>